<dbReference type="AlphaFoldDB" id="A0A6P8IHL0"/>
<dbReference type="GeneID" id="116301203"/>
<feature type="compositionally biased region" description="Basic and acidic residues" evidence="1">
    <location>
        <begin position="160"/>
        <end position="172"/>
    </location>
</feature>
<keyword evidence="2" id="KW-1185">Reference proteome</keyword>
<proteinExistence type="predicted"/>
<evidence type="ECO:0000313" key="2">
    <source>
        <dbReference type="Proteomes" id="UP000515163"/>
    </source>
</evidence>
<organism evidence="2 3">
    <name type="scientific">Actinia tenebrosa</name>
    <name type="common">Australian red waratah sea anemone</name>
    <dbReference type="NCBI Taxonomy" id="6105"/>
    <lineage>
        <taxon>Eukaryota</taxon>
        <taxon>Metazoa</taxon>
        <taxon>Cnidaria</taxon>
        <taxon>Anthozoa</taxon>
        <taxon>Hexacorallia</taxon>
        <taxon>Actiniaria</taxon>
        <taxon>Actiniidae</taxon>
        <taxon>Actinia</taxon>
    </lineage>
</organism>
<sequence length="375" mass="43399">MSSTRIQEIKRYLGENDDFILYMFKEDLEMIESWAKEPSCHGKPRPSGELFGLWTNTQNPVVHIVINDSNSQSENPIENPLFSFIGYWSSERLREDVCSDIKSKQNTRIVFVSVEEFQQDNFAYRSLLFVNEGQKRTGRIEPLQGKNPFKLSNIPPNEEENARRERGEKAEGKVSSLRNIFEAKAKVQISPSSTARCNPQEMTSYASVAKQANLGNWSKVPDQTSTNTTFFSSNCKTSPSTQERLKEKESENVSDYSCTNQWYEIQPETLRKTLDFVRSLADDQNTVNISRDRTTLDTTMTFTHHNNEWSIDFPADFPVGSVKLKKKFRPFDDTYPVEGRGKIDRFKAELKLILQGQCEQCNNYNTRYNHSNRYY</sequence>
<dbReference type="RefSeq" id="XP_031566088.1">
    <property type="nucleotide sequence ID" value="XM_031710228.1"/>
</dbReference>
<dbReference type="KEGG" id="aten:116301203"/>
<gene>
    <name evidence="3" type="primary">LOC116301203</name>
</gene>
<accession>A0A6P8IHL0</accession>
<name>A0A6P8IHL0_ACTTE</name>
<dbReference type="Proteomes" id="UP000515163">
    <property type="component" value="Unplaced"/>
</dbReference>
<feature type="region of interest" description="Disordered" evidence="1">
    <location>
        <begin position="139"/>
        <end position="173"/>
    </location>
</feature>
<dbReference type="InParanoid" id="A0A6P8IHL0"/>
<evidence type="ECO:0000256" key="1">
    <source>
        <dbReference type="SAM" id="MobiDB-lite"/>
    </source>
</evidence>
<protein>
    <submittedName>
        <fullName evidence="3">Uncharacterized protein LOC116301203</fullName>
    </submittedName>
</protein>
<evidence type="ECO:0000313" key="3">
    <source>
        <dbReference type="RefSeq" id="XP_031566088.1"/>
    </source>
</evidence>
<reference evidence="3" key="1">
    <citation type="submission" date="2025-08" db="UniProtKB">
        <authorList>
            <consortium name="RefSeq"/>
        </authorList>
    </citation>
    <scope>IDENTIFICATION</scope>
    <source>
        <tissue evidence="3">Tentacle</tissue>
    </source>
</reference>
<dbReference type="OrthoDB" id="5950433at2759"/>